<dbReference type="SUPFAM" id="SSF52058">
    <property type="entry name" value="L domain-like"/>
    <property type="match status" value="1"/>
</dbReference>
<dbReference type="SUPFAM" id="SSF52047">
    <property type="entry name" value="RNI-like"/>
    <property type="match status" value="1"/>
</dbReference>
<organism evidence="10 11">
    <name type="scientific">Carya illinoinensis</name>
    <name type="common">Pecan</name>
    <dbReference type="NCBI Taxonomy" id="32201"/>
    <lineage>
        <taxon>Eukaryota</taxon>
        <taxon>Viridiplantae</taxon>
        <taxon>Streptophyta</taxon>
        <taxon>Embryophyta</taxon>
        <taxon>Tracheophyta</taxon>
        <taxon>Spermatophyta</taxon>
        <taxon>Magnoliopsida</taxon>
        <taxon>eudicotyledons</taxon>
        <taxon>Gunneridae</taxon>
        <taxon>Pentapetalae</taxon>
        <taxon>rosids</taxon>
        <taxon>fabids</taxon>
        <taxon>Fagales</taxon>
        <taxon>Juglandaceae</taxon>
        <taxon>Carya</taxon>
    </lineage>
</organism>
<dbReference type="FunFam" id="3.80.10.10:FF:000041">
    <property type="entry name" value="LRR receptor-like serine/threonine-protein kinase ERECTA"/>
    <property type="match status" value="1"/>
</dbReference>
<reference evidence="10" key="1">
    <citation type="submission" date="2020-12" db="EMBL/GenBank/DDBJ databases">
        <title>WGS assembly of Carya illinoinensis cv. Pawnee.</title>
        <authorList>
            <person name="Platts A."/>
            <person name="Shu S."/>
            <person name="Wright S."/>
            <person name="Barry K."/>
            <person name="Edger P."/>
            <person name="Pires J.C."/>
            <person name="Schmutz J."/>
        </authorList>
    </citation>
    <scope>NUCLEOTIDE SEQUENCE</scope>
    <source>
        <tissue evidence="10">Leaf</tissue>
    </source>
</reference>
<dbReference type="InterPro" id="IPR001611">
    <property type="entry name" value="Leu-rich_rpt"/>
</dbReference>
<sequence>MISLKHIILNGFFIFSLKHLDMGGVNLSLAINWLDTINMLPSLSYSHLSGCELSMPILPMISNATITSPLLGFLMCEGEIIGVVPHRLWKELVVLDLTKFPLLEELNLYCNRLNRSLAKSIGKLFKLQVLDVSSNCLKGVITKSHLWNVSHLPQLGFSFNSPSLIFSPTWIPILHLNTIKLSFCKMGFINFPTLDLSYNFFNGVLPLLHSGAVVLNLSNNFFQGSIKSIFETNGSISNLRRMSYLDLSNNLLSGEVPSHLATMKCLIMKNSNGRTVPNLGNNNLFGGLLESIKNLIEIQKLHLRNNNFIVLDLGENKLSERMHARKSISTLGLLKFFDLSSNRMQGERPRGITCLSGLIGLNLSRNLLTGFIPQNTDGLETLDFLDLSRNHLSSIIPPSLVALSLLSYLNFSNNHLSGSIPIGTQLLGGVGSLSTSKVSLRGNKNLGLPLPKRCLGDKASQALGFIVGFWGVCGSLLLRSSWKHNYFQYLDNMETDSM</sequence>
<accession>A0A8T1QNP8</accession>
<dbReference type="InterPro" id="IPR046956">
    <property type="entry name" value="RLP23-like"/>
</dbReference>
<evidence type="ECO:0000256" key="4">
    <source>
        <dbReference type="ARBA" id="ARBA00022729"/>
    </source>
</evidence>
<dbReference type="Pfam" id="PF00560">
    <property type="entry name" value="LRR_1"/>
    <property type="match status" value="2"/>
</dbReference>
<evidence type="ECO:0000256" key="6">
    <source>
        <dbReference type="ARBA" id="ARBA00022989"/>
    </source>
</evidence>
<dbReference type="EMBL" id="CM031813">
    <property type="protein sequence ID" value="KAG6656045.1"/>
    <property type="molecule type" value="Genomic_DNA"/>
</dbReference>
<dbReference type="OrthoDB" id="676979at2759"/>
<keyword evidence="2" id="KW-0433">Leucine-rich repeat</keyword>
<proteinExistence type="predicted"/>
<keyword evidence="7" id="KW-0472">Membrane</keyword>
<evidence type="ECO:0000313" key="10">
    <source>
        <dbReference type="EMBL" id="KAG6656045.1"/>
    </source>
</evidence>
<dbReference type="AlphaFoldDB" id="A0A8T1QNP8"/>
<comment type="caution">
    <text evidence="10">The sequence shown here is derived from an EMBL/GenBank/DDBJ whole genome shotgun (WGS) entry which is preliminary data.</text>
</comment>
<evidence type="ECO:0000256" key="3">
    <source>
        <dbReference type="ARBA" id="ARBA00022692"/>
    </source>
</evidence>
<dbReference type="Proteomes" id="UP000811609">
    <property type="component" value="Chromosome 5"/>
</dbReference>
<evidence type="ECO:0000256" key="1">
    <source>
        <dbReference type="ARBA" id="ARBA00004479"/>
    </source>
</evidence>
<evidence type="ECO:0000256" key="8">
    <source>
        <dbReference type="ARBA" id="ARBA00023170"/>
    </source>
</evidence>
<keyword evidence="11" id="KW-1185">Reference proteome</keyword>
<dbReference type="InterPro" id="IPR032675">
    <property type="entry name" value="LRR_dom_sf"/>
</dbReference>
<evidence type="ECO:0000313" key="11">
    <source>
        <dbReference type="Proteomes" id="UP000811609"/>
    </source>
</evidence>
<dbReference type="Pfam" id="PF13855">
    <property type="entry name" value="LRR_8"/>
    <property type="match status" value="1"/>
</dbReference>
<comment type="subcellular location">
    <subcellularLocation>
        <location evidence="1">Membrane</location>
        <topology evidence="1">Single-pass type I membrane protein</topology>
    </subcellularLocation>
</comment>
<dbReference type="Gene3D" id="3.80.10.10">
    <property type="entry name" value="Ribonuclease Inhibitor"/>
    <property type="match status" value="3"/>
</dbReference>
<protein>
    <submittedName>
        <fullName evidence="10">Uncharacterized protein</fullName>
    </submittedName>
</protein>
<name>A0A8T1QNP8_CARIL</name>
<keyword evidence="3" id="KW-0812">Transmembrane</keyword>
<keyword evidence="4" id="KW-0732">Signal</keyword>
<dbReference type="PRINTS" id="PR00019">
    <property type="entry name" value="LEURICHRPT"/>
</dbReference>
<dbReference type="PANTHER" id="PTHR48063">
    <property type="entry name" value="LRR RECEPTOR-LIKE KINASE"/>
    <property type="match status" value="1"/>
</dbReference>
<gene>
    <name evidence="10" type="ORF">CIPAW_05G259600</name>
</gene>
<keyword evidence="8" id="KW-0675">Receptor</keyword>
<dbReference type="PANTHER" id="PTHR48063:SF101">
    <property type="entry name" value="LRR RECEPTOR-LIKE SERINE_THREONINE-PROTEIN KINASE FLS2"/>
    <property type="match status" value="1"/>
</dbReference>
<evidence type="ECO:0000256" key="7">
    <source>
        <dbReference type="ARBA" id="ARBA00023136"/>
    </source>
</evidence>
<dbReference type="GO" id="GO:0016020">
    <property type="term" value="C:membrane"/>
    <property type="evidence" value="ECO:0007669"/>
    <property type="project" value="UniProtKB-SubCell"/>
</dbReference>
<evidence type="ECO:0000256" key="5">
    <source>
        <dbReference type="ARBA" id="ARBA00022737"/>
    </source>
</evidence>
<keyword evidence="5" id="KW-0677">Repeat</keyword>
<evidence type="ECO:0000256" key="9">
    <source>
        <dbReference type="ARBA" id="ARBA00023180"/>
    </source>
</evidence>
<keyword evidence="9" id="KW-0325">Glycoprotein</keyword>
<keyword evidence="6" id="KW-1133">Transmembrane helix</keyword>
<evidence type="ECO:0000256" key="2">
    <source>
        <dbReference type="ARBA" id="ARBA00022614"/>
    </source>
</evidence>